<organism evidence="5">
    <name type="scientific">Pseudo-nitzschia australis</name>
    <dbReference type="NCBI Taxonomy" id="44445"/>
    <lineage>
        <taxon>Eukaryota</taxon>
        <taxon>Sar</taxon>
        <taxon>Stramenopiles</taxon>
        <taxon>Ochrophyta</taxon>
        <taxon>Bacillariophyta</taxon>
        <taxon>Bacillariophyceae</taxon>
        <taxon>Bacillariophycidae</taxon>
        <taxon>Bacillariales</taxon>
        <taxon>Bacillariaceae</taxon>
        <taxon>Pseudo-nitzschia</taxon>
    </lineage>
</organism>
<keyword evidence="2" id="KW-0285">Flavoprotein</keyword>
<reference evidence="5" key="1">
    <citation type="submission" date="2021-01" db="EMBL/GenBank/DDBJ databases">
        <authorList>
            <person name="Corre E."/>
            <person name="Pelletier E."/>
            <person name="Niang G."/>
            <person name="Scheremetjew M."/>
            <person name="Finn R."/>
            <person name="Kale V."/>
            <person name="Holt S."/>
            <person name="Cochrane G."/>
            <person name="Meng A."/>
            <person name="Brown T."/>
            <person name="Cohen L."/>
        </authorList>
    </citation>
    <scope>NUCLEOTIDE SEQUENCE</scope>
    <source>
        <strain evidence="5">10249 10 AB</strain>
    </source>
</reference>
<dbReference type="EMBL" id="HBIX01035028">
    <property type="protein sequence ID" value="CAE0730116.1"/>
    <property type="molecule type" value="Transcribed_RNA"/>
</dbReference>
<dbReference type="Pfam" id="PF01494">
    <property type="entry name" value="FAD_binding_3"/>
    <property type="match status" value="1"/>
</dbReference>
<name>A0A7S4AYH3_9STRA</name>
<proteinExistence type="predicted"/>
<dbReference type="PANTHER" id="PTHR43004:SF19">
    <property type="entry name" value="BINDING MONOOXYGENASE, PUTATIVE (JCVI)-RELATED"/>
    <property type="match status" value="1"/>
</dbReference>
<dbReference type="PRINTS" id="PR00420">
    <property type="entry name" value="RNGMNOXGNASE"/>
</dbReference>
<evidence type="ECO:0000256" key="1">
    <source>
        <dbReference type="ARBA" id="ARBA00001974"/>
    </source>
</evidence>
<dbReference type="InterPro" id="IPR002938">
    <property type="entry name" value="FAD-bd"/>
</dbReference>
<dbReference type="GO" id="GO:0016709">
    <property type="term" value="F:oxidoreductase activity, acting on paired donors, with incorporation or reduction of molecular oxygen, NAD(P)H as one donor, and incorporation of one atom of oxygen"/>
    <property type="evidence" value="ECO:0007669"/>
    <property type="project" value="UniProtKB-ARBA"/>
</dbReference>
<dbReference type="GO" id="GO:0071949">
    <property type="term" value="F:FAD binding"/>
    <property type="evidence" value="ECO:0007669"/>
    <property type="project" value="InterPro"/>
</dbReference>
<dbReference type="Gene3D" id="3.40.30.120">
    <property type="match status" value="1"/>
</dbReference>
<dbReference type="Gene3D" id="3.30.70.2450">
    <property type="match status" value="1"/>
</dbReference>
<dbReference type="InterPro" id="IPR036188">
    <property type="entry name" value="FAD/NAD-bd_sf"/>
</dbReference>
<evidence type="ECO:0000313" key="5">
    <source>
        <dbReference type="EMBL" id="CAE0730116.1"/>
    </source>
</evidence>
<sequence>MNSSNADTENLDLLIIGAGPVGLTAAVEAKRLGLSVRIIERKRERSSHDSRALIVHPRVMELLETIQDGALTKEIEKTAFDLQGITIYLKKRCLRWLQKKDGGDDDSFVRLNIDVKQTIWGDTVYRNEYFLPQYKTERILEDAFNADGGQVEYGISLENLTQDGNMVTSTLRNANGNSTVALTSKWVLGADGGRSKTRNLVGIKLNRIPSNLYFIVADVIFKCQPPLLDQPSGKGGHIFPSRKGVVALLPLPVENSYRLIAKAPEGVTNADQVNLNEEFFEKILLDRTARKFKVELGPWGTIFHVTHGSSDFYRNRNVMLAGDASHVHSPVGGQGMNLGIQDANNLLWKLAWAKRILEAASDEEEQAQADACVDVILDSYHSERHVLGQKLIRSVEIATKLLNSKNLFVQYVRDIYIQIALRTGQAKNNFRKMGQLEMAYSPDSSPIIIESKINKRCIVSPGQRVPNIRLEDGSRLHSHIDRVRHTWVFLNSAESSSTPALEASGAKVVSLIPSKIGDQVSVPKISKRAFVAQQVLLVRPDQFVAAVKDTQEQILEQLKKTGIDNNALLMM</sequence>
<dbReference type="PANTHER" id="PTHR43004">
    <property type="entry name" value="TRK SYSTEM POTASSIUM UPTAKE PROTEIN"/>
    <property type="match status" value="1"/>
</dbReference>
<keyword evidence="3" id="KW-0274">FAD</keyword>
<dbReference type="SUPFAM" id="SSF51905">
    <property type="entry name" value="FAD/NAD(P)-binding domain"/>
    <property type="match status" value="1"/>
</dbReference>
<accession>A0A7S4AYH3</accession>
<evidence type="ECO:0000259" key="4">
    <source>
        <dbReference type="Pfam" id="PF01494"/>
    </source>
</evidence>
<dbReference type="AlphaFoldDB" id="A0A7S4AYH3"/>
<evidence type="ECO:0000256" key="2">
    <source>
        <dbReference type="ARBA" id="ARBA00022630"/>
    </source>
</evidence>
<comment type="cofactor">
    <cofactor evidence="1">
        <name>FAD</name>
        <dbReference type="ChEBI" id="CHEBI:57692"/>
    </cofactor>
</comment>
<dbReference type="InterPro" id="IPR050641">
    <property type="entry name" value="RIFMO-like"/>
</dbReference>
<evidence type="ECO:0000256" key="3">
    <source>
        <dbReference type="ARBA" id="ARBA00022827"/>
    </source>
</evidence>
<dbReference type="Gene3D" id="3.50.50.60">
    <property type="entry name" value="FAD/NAD(P)-binding domain"/>
    <property type="match status" value="1"/>
</dbReference>
<protein>
    <recommendedName>
        <fullName evidence="4">FAD-binding domain-containing protein</fullName>
    </recommendedName>
</protein>
<gene>
    <name evidence="5" type="ORF">PAUS00366_LOCUS22902</name>
</gene>
<feature type="domain" description="FAD-binding" evidence="4">
    <location>
        <begin position="12"/>
        <end position="393"/>
    </location>
</feature>